<reference evidence="1 2" key="1">
    <citation type="submission" date="2021-10" db="EMBL/GenBank/DDBJ databases">
        <title>Alishewanella koreense sp. nov. isolated from seawater of southwestern coast in South Korea and the proposal for the reclassification of Rheinheimera perlucida and Rheinheimera tuosuensis as Arsukibacterium perlucida and Arsukibacterium tuosuensis.</title>
        <authorList>
            <person name="Kim K.H."/>
            <person name="Ruan W."/>
            <person name="Kim K.R."/>
            <person name="Baek J.H."/>
            <person name="Jeon C.O."/>
        </authorList>
    </citation>
    <scope>NUCLEOTIDE SEQUENCE [LARGE SCALE GENOMIC DNA]</scope>
    <source>
        <strain evidence="1 2">16-MA</strain>
    </source>
</reference>
<keyword evidence="2" id="KW-1185">Reference proteome</keyword>
<evidence type="ECO:0000313" key="1">
    <source>
        <dbReference type="EMBL" id="MCB5227619.1"/>
    </source>
</evidence>
<proteinExistence type="predicted"/>
<comment type="caution">
    <text evidence="1">The sequence shown here is derived from an EMBL/GenBank/DDBJ whole genome shotgun (WGS) entry which is preliminary data.</text>
</comment>
<evidence type="ECO:0000313" key="2">
    <source>
        <dbReference type="Proteomes" id="UP000633814"/>
    </source>
</evidence>
<dbReference type="Proteomes" id="UP000633814">
    <property type="component" value="Unassembled WGS sequence"/>
</dbReference>
<dbReference type="EMBL" id="JAEINI020000008">
    <property type="protein sequence ID" value="MCB5227619.1"/>
    <property type="molecule type" value="Genomic_DNA"/>
</dbReference>
<accession>A0ABS8C5J7</accession>
<name>A0ABS8C5J7_9ALTE</name>
<sequence length="104" mass="11804">MKDLLSVQDYLLQVDEVGDWDGEEELVADKFNAIAHAVWDALPDTLTSVEIAFLMPQLWEQLRGDTILLDVDQDELVGWALSFVQQQIDEGIAELLAEQDDEEE</sequence>
<gene>
    <name evidence="1" type="ORF">JAO78_012430</name>
</gene>
<dbReference type="RefSeq" id="WP_226751680.1">
    <property type="nucleotide sequence ID" value="NZ_JAEINI020000008.1"/>
</dbReference>
<organism evidence="1 2">
    <name type="scientific">Alishewanella maricola</name>
    <dbReference type="NCBI Taxonomy" id="2795740"/>
    <lineage>
        <taxon>Bacteria</taxon>
        <taxon>Pseudomonadati</taxon>
        <taxon>Pseudomonadota</taxon>
        <taxon>Gammaproteobacteria</taxon>
        <taxon>Alteromonadales</taxon>
        <taxon>Alteromonadaceae</taxon>
        <taxon>Alishewanella</taxon>
    </lineage>
</organism>
<protein>
    <submittedName>
        <fullName evidence="1">Uncharacterized protein</fullName>
    </submittedName>
</protein>